<dbReference type="OrthoDB" id="77828at2759"/>
<evidence type="ECO:0000313" key="6">
    <source>
        <dbReference type="Proteomes" id="UP000290900"/>
    </source>
</evidence>
<gene>
    <name evidence="5" type="ORF">BRENAR_LOCUS5005</name>
</gene>
<keyword evidence="3" id="KW-0779">Telomere</keyword>
<evidence type="ECO:0000256" key="3">
    <source>
        <dbReference type="ARBA" id="ARBA00022895"/>
    </source>
</evidence>
<dbReference type="InParanoid" id="A0A448YTQ0"/>
<keyword evidence="6" id="KW-1185">Reference proteome</keyword>
<organism evidence="5 6">
    <name type="scientific">Brettanomyces naardenensis</name>
    <name type="common">Yeast</name>
    <dbReference type="NCBI Taxonomy" id="13370"/>
    <lineage>
        <taxon>Eukaryota</taxon>
        <taxon>Fungi</taxon>
        <taxon>Dikarya</taxon>
        <taxon>Ascomycota</taxon>
        <taxon>Saccharomycotina</taxon>
        <taxon>Pichiomycetes</taxon>
        <taxon>Pichiales</taxon>
        <taxon>Pichiaceae</taxon>
        <taxon>Brettanomyces</taxon>
    </lineage>
</organism>
<dbReference type="GO" id="GO:0000781">
    <property type="term" value="C:chromosome, telomeric region"/>
    <property type="evidence" value="ECO:0007669"/>
    <property type="project" value="UniProtKB-SubCell"/>
</dbReference>
<reference evidence="5 6" key="1">
    <citation type="submission" date="2018-12" db="EMBL/GenBank/DDBJ databases">
        <authorList>
            <person name="Tiukova I."/>
            <person name="Dainat J."/>
        </authorList>
    </citation>
    <scope>NUCLEOTIDE SEQUENCE [LARGE SCALE GENOMIC DNA]</scope>
</reference>
<evidence type="ECO:0000259" key="4">
    <source>
        <dbReference type="Pfam" id="PF10451"/>
    </source>
</evidence>
<proteinExistence type="predicted"/>
<name>A0A448YTQ0_BRENA</name>
<dbReference type="Pfam" id="PF10451">
    <property type="entry name" value="Stn1"/>
    <property type="match status" value="1"/>
</dbReference>
<keyword evidence="2" id="KW-0158">Chromosome</keyword>
<dbReference type="STRING" id="13370.A0A448YTQ0"/>
<dbReference type="AlphaFoldDB" id="A0A448YTQ0"/>
<feature type="domain" description="CST complex subunit Stn1 N-terminal" evidence="4">
    <location>
        <begin position="67"/>
        <end position="252"/>
    </location>
</feature>
<evidence type="ECO:0000313" key="5">
    <source>
        <dbReference type="EMBL" id="VEU24277.1"/>
    </source>
</evidence>
<evidence type="ECO:0000256" key="2">
    <source>
        <dbReference type="ARBA" id="ARBA00022454"/>
    </source>
</evidence>
<sequence>MQKDGKCRELNQGSLLKRAGKQLLANCRTDFAPGENHIKFRKDGVDYYAPNLFHNADTLNYDDNGSYLPMLIKDILLIKDPRQIYHNEGYEPASKGISLYMNHPVRNISLLGRVVSEKYRESSYANKNGKSIQKVTYFLEMNDSSTDQNIQVKIDKAHYLLNNLSLDRNFSKLIKVCGKISFFYNFNGSDIAAGQTVEVHAESLEVVGSKADFRTELDWWKLAMLTRKKYLLSPWTFDPMNNVECAHPDTEVSVEPMDLELLQLEIVFVGFLMCNVEHDTIKIEYISRDKALQSTVKDLGVRFGSSDVELLYSWLLKKFTELKLIKWTPTLDEMRIRKFQRIFKYIKNLVRFLAHNQESEIRKLIVAASSVRPDEESYRFLKRSIKQLVKFSINLSSLQSEIMRRFNLPSLKMEYLNKLIEAMINDDYIISGGIATRRFSCKHGYCIMLMWIHKDESQTWDYVAELVENNGEDGLPQYTFAI</sequence>
<dbReference type="Gene3D" id="2.40.50.1040">
    <property type="match status" value="1"/>
</dbReference>
<evidence type="ECO:0000256" key="1">
    <source>
        <dbReference type="ARBA" id="ARBA00004574"/>
    </source>
</evidence>
<comment type="subcellular location">
    <subcellularLocation>
        <location evidence="1">Chromosome</location>
        <location evidence="1">Telomere</location>
    </subcellularLocation>
</comment>
<dbReference type="Proteomes" id="UP000290900">
    <property type="component" value="Unassembled WGS sequence"/>
</dbReference>
<protein>
    <submittedName>
        <fullName evidence="5">DEKNAAC105576</fullName>
    </submittedName>
</protein>
<dbReference type="InterPro" id="IPR018856">
    <property type="entry name" value="Stn1_N"/>
</dbReference>
<accession>A0A448YTQ0</accession>
<dbReference type="EMBL" id="CAACVR010000076">
    <property type="protein sequence ID" value="VEU24277.1"/>
    <property type="molecule type" value="Genomic_DNA"/>
</dbReference>